<evidence type="ECO:0008006" key="6">
    <source>
        <dbReference type="Google" id="ProtNLM"/>
    </source>
</evidence>
<gene>
    <name evidence="4" type="ORF">EV421DRAFT_1735788</name>
</gene>
<feature type="transmembrane region" description="Helical" evidence="3">
    <location>
        <begin position="12"/>
        <end position="31"/>
    </location>
</feature>
<keyword evidence="3" id="KW-0812">Transmembrane</keyword>
<dbReference type="Proteomes" id="UP001175226">
    <property type="component" value="Unassembled WGS sequence"/>
</dbReference>
<evidence type="ECO:0000256" key="2">
    <source>
        <dbReference type="ARBA" id="ARBA00035112"/>
    </source>
</evidence>
<proteinExistence type="inferred from homology"/>
<dbReference type="Pfam" id="PF11807">
    <property type="entry name" value="UstYa"/>
    <property type="match status" value="1"/>
</dbReference>
<keyword evidence="3" id="KW-0472">Membrane</keyword>
<comment type="pathway">
    <text evidence="1">Mycotoxin biosynthesis.</text>
</comment>
<dbReference type="GO" id="GO:0043386">
    <property type="term" value="P:mycotoxin biosynthetic process"/>
    <property type="evidence" value="ECO:0007669"/>
    <property type="project" value="InterPro"/>
</dbReference>
<comment type="similarity">
    <text evidence="2">Belongs to the ustYa family.</text>
</comment>
<evidence type="ECO:0000256" key="3">
    <source>
        <dbReference type="SAM" id="Phobius"/>
    </source>
</evidence>
<dbReference type="AlphaFoldDB" id="A0AA39MQS5"/>
<dbReference type="PANTHER" id="PTHR33365">
    <property type="entry name" value="YALI0B05434P"/>
    <property type="match status" value="1"/>
</dbReference>
<keyword evidence="3" id="KW-1133">Transmembrane helix</keyword>
<evidence type="ECO:0000313" key="4">
    <source>
        <dbReference type="EMBL" id="KAK0443177.1"/>
    </source>
</evidence>
<dbReference type="EMBL" id="JAUEPT010000023">
    <property type="protein sequence ID" value="KAK0443177.1"/>
    <property type="molecule type" value="Genomic_DNA"/>
</dbReference>
<accession>A0AA39MQS5</accession>
<name>A0AA39MQS5_9AGAR</name>
<reference evidence="4" key="1">
    <citation type="submission" date="2023-06" db="EMBL/GenBank/DDBJ databases">
        <authorList>
            <consortium name="Lawrence Berkeley National Laboratory"/>
            <person name="Ahrendt S."/>
            <person name="Sahu N."/>
            <person name="Indic B."/>
            <person name="Wong-Bajracharya J."/>
            <person name="Merenyi Z."/>
            <person name="Ke H.-M."/>
            <person name="Monk M."/>
            <person name="Kocsube S."/>
            <person name="Drula E."/>
            <person name="Lipzen A."/>
            <person name="Balint B."/>
            <person name="Henrissat B."/>
            <person name="Andreopoulos B."/>
            <person name="Martin F.M."/>
            <person name="Harder C.B."/>
            <person name="Rigling D."/>
            <person name="Ford K.L."/>
            <person name="Foster G.D."/>
            <person name="Pangilinan J."/>
            <person name="Papanicolaou A."/>
            <person name="Barry K."/>
            <person name="LaButti K."/>
            <person name="Viragh M."/>
            <person name="Koriabine M."/>
            <person name="Yan M."/>
            <person name="Riley R."/>
            <person name="Champramary S."/>
            <person name="Plett K.L."/>
            <person name="Tsai I.J."/>
            <person name="Slot J."/>
            <person name="Sipos G."/>
            <person name="Plett J."/>
            <person name="Nagy L.G."/>
            <person name="Grigoriev I.V."/>
        </authorList>
    </citation>
    <scope>NUCLEOTIDE SEQUENCE</scope>
    <source>
        <strain evidence="4">FPL87.14</strain>
    </source>
</reference>
<dbReference type="PANTHER" id="PTHR33365:SF4">
    <property type="entry name" value="CYCLOCHLOROTINE BIOSYNTHESIS PROTEIN O"/>
    <property type="match status" value="1"/>
</dbReference>
<keyword evidence="5" id="KW-1185">Reference proteome</keyword>
<evidence type="ECO:0000313" key="5">
    <source>
        <dbReference type="Proteomes" id="UP001175226"/>
    </source>
</evidence>
<evidence type="ECO:0000256" key="1">
    <source>
        <dbReference type="ARBA" id="ARBA00004685"/>
    </source>
</evidence>
<comment type="caution">
    <text evidence="4">The sequence shown here is derived from an EMBL/GenBank/DDBJ whole genome shotgun (WGS) entry which is preliminary data.</text>
</comment>
<sequence length="215" mass="24484">MHFLPASVQRFAIVLFALVAALLSIISVILVENPFSDEERHVSMTSGYSSGDDYSYRGHDYPQEWDIPPAVGVQLHIENTWHYALDSERGMTEWSRLMPNGDGILHLGPDHRPFSVSMFHQLRCINVVREGVMQLYGGPAVNHSMPLLRHCMNYLRQMVLCRSNTQLQSVRRPFGGGVTAWDQCHTCKDWNAVYSAAETNYREHVQWTAEYGANT</sequence>
<dbReference type="InterPro" id="IPR021765">
    <property type="entry name" value="UstYa-like"/>
</dbReference>
<protein>
    <recommendedName>
        <fullName evidence="6">Oxidase ustYa</fullName>
    </recommendedName>
</protein>
<organism evidence="4 5">
    <name type="scientific">Armillaria borealis</name>
    <dbReference type="NCBI Taxonomy" id="47425"/>
    <lineage>
        <taxon>Eukaryota</taxon>
        <taxon>Fungi</taxon>
        <taxon>Dikarya</taxon>
        <taxon>Basidiomycota</taxon>
        <taxon>Agaricomycotina</taxon>
        <taxon>Agaricomycetes</taxon>
        <taxon>Agaricomycetidae</taxon>
        <taxon>Agaricales</taxon>
        <taxon>Marasmiineae</taxon>
        <taxon>Physalacriaceae</taxon>
        <taxon>Armillaria</taxon>
    </lineage>
</organism>